<proteinExistence type="predicted"/>
<dbReference type="Gene3D" id="2.30.40.10">
    <property type="entry name" value="Urease, subunit C, domain 1"/>
    <property type="match status" value="1"/>
</dbReference>
<accession>A0ABS4SDT4</accession>
<protein>
    <submittedName>
        <fullName evidence="2">Imidazolonepropionase-like amidohydrolase</fullName>
    </submittedName>
</protein>
<reference evidence="2 3" key="1">
    <citation type="submission" date="2021-03" db="EMBL/GenBank/DDBJ databases">
        <title>Genomic Encyclopedia of Type Strains, Phase IV (KMG-IV): sequencing the most valuable type-strain genomes for metagenomic binning, comparative biology and taxonomic classification.</title>
        <authorList>
            <person name="Goeker M."/>
        </authorList>
    </citation>
    <scope>NUCLEOTIDE SEQUENCE [LARGE SCALE GENOMIC DNA]</scope>
    <source>
        <strain evidence="2 3">DSM 25790</strain>
    </source>
</reference>
<organism evidence="2 3">
    <name type="scientific">Virgibacillus alimentarius</name>
    <dbReference type="NCBI Taxonomy" id="698769"/>
    <lineage>
        <taxon>Bacteria</taxon>
        <taxon>Bacillati</taxon>
        <taxon>Bacillota</taxon>
        <taxon>Bacilli</taxon>
        <taxon>Bacillales</taxon>
        <taxon>Bacillaceae</taxon>
        <taxon>Virgibacillus</taxon>
    </lineage>
</organism>
<evidence type="ECO:0000259" key="1">
    <source>
        <dbReference type="Pfam" id="PF01979"/>
    </source>
</evidence>
<dbReference type="EMBL" id="JAGIKX010000061">
    <property type="protein sequence ID" value="MBP2259160.1"/>
    <property type="molecule type" value="Genomic_DNA"/>
</dbReference>
<dbReference type="InterPro" id="IPR032466">
    <property type="entry name" value="Metal_Hydrolase"/>
</dbReference>
<comment type="caution">
    <text evidence="2">The sequence shown here is derived from an EMBL/GenBank/DDBJ whole genome shotgun (WGS) entry which is preliminary data.</text>
</comment>
<sequence>MEKIITDTHILYGENLEVISGYSIWIKNDMIYKIVPKKKIPENIPCISGQGAYLIPGLVDLHVHLMWDGSLNPVETHEKESHDQMVMRAGYNSQKYLSNGITTIRDVGSIDDIALETARGIKRGICEGPNLIACGKTLTMTGGHDPFWARFLDGPLEALKATREQIYKGASVIKVSATGGVYGRMEGESVQNSELNYEELKVICDTAHQFGLKVASHAIGREGILNSIKAGVDTIEHGHFLDEELINMMEDKNIAWIPTLYTYKQNAYAKGIPEYAQLKAKGIVEIHSEVFKKYFSRNILIGCGTDAGAPLVKHPSIIDELLQMYKIYPNSKEVLKTATVNAGKILSLPIGKIEEGYKADMILIKENPLNNLHALYGIDTVYHRGKQINR</sequence>
<dbReference type="SUPFAM" id="SSF51556">
    <property type="entry name" value="Metallo-dependent hydrolases"/>
    <property type="match status" value="1"/>
</dbReference>
<dbReference type="RefSeq" id="WP_226371746.1">
    <property type="nucleotide sequence ID" value="NZ_JAGIKX010000061.1"/>
</dbReference>
<keyword evidence="3" id="KW-1185">Reference proteome</keyword>
<dbReference type="SUPFAM" id="SSF51338">
    <property type="entry name" value="Composite domain of metallo-dependent hydrolases"/>
    <property type="match status" value="1"/>
</dbReference>
<gene>
    <name evidence="2" type="ORF">J2Z81_003154</name>
</gene>
<feature type="domain" description="Amidohydrolase-related" evidence="1">
    <location>
        <begin position="53"/>
        <end position="386"/>
    </location>
</feature>
<dbReference type="InterPro" id="IPR057744">
    <property type="entry name" value="OTAase-like"/>
</dbReference>
<dbReference type="InterPro" id="IPR006680">
    <property type="entry name" value="Amidohydro-rel"/>
</dbReference>
<evidence type="ECO:0000313" key="2">
    <source>
        <dbReference type="EMBL" id="MBP2259160.1"/>
    </source>
</evidence>
<dbReference type="CDD" id="cd01299">
    <property type="entry name" value="Met_dep_hydrolase_A"/>
    <property type="match status" value="1"/>
</dbReference>
<dbReference type="Gene3D" id="3.20.20.140">
    <property type="entry name" value="Metal-dependent hydrolases"/>
    <property type="match status" value="1"/>
</dbReference>
<dbReference type="Proteomes" id="UP001519294">
    <property type="component" value="Unassembled WGS sequence"/>
</dbReference>
<dbReference type="InterPro" id="IPR051781">
    <property type="entry name" value="Metallo-dep_Hydrolase"/>
</dbReference>
<dbReference type="InterPro" id="IPR011059">
    <property type="entry name" value="Metal-dep_hydrolase_composite"/>
</dbReference>
<dbReference type="PANTHER" id="PTHR43135:SF3">
    <property type="entry name" value="ALPHA-D-RIBOSE 1-METHYLPHOSPHONATE 5-TRIPHOSPHATE DIPHOSPHATASE"/>
    <property type="match status" value="1"/>
</dbReference>
<dbReference type="Pfam" id="PF01979">
    <property type="entry name" value="Amidohydro_1"/>
    <property type="match status" value="1"/>
</dbReference>
<evidence type="ECO:0000313" key="3">
    <source>
        <dbReference type="Proteomes" id="UP001519294"/>
    </source>
</evidence>
<name>A0ABS4SDT4_9BACI</name>
<dbReference type="PANTHER" id="PTHR43135">
    <property type="entry name" value="ALPHA-D-RIBOSE 1-METHYLPHOSPHONATE 5-TRIPHOSPHATE DIPHOSPHATASE"/>
    <property type="match status" value="1"/>
</dbReference>